<keyword evidence="2" id="KW-1185">Reference proteome</keyword>
<gene>
    <name evidence="1" type="ORF">HID58_093869</name>
</gene>
<comment type="caution">
    <text evidence="1">The sequence shown here is derived from an EMBL/GenBank/DDBJ whole genome shotgun (WGS) entry which is preliminary data.</text>
</comment>
<dbReference type="EMBL" id="JAGKQM010001017">
    <property type="protein sequence ID" value="KAH0852604.1"/>
    <property type="molecule type" value="Genomic_DNA"/>
</dbReference>
<accession>A0ABQ7X9H6</accession>
<dbReference type="Proteomes" id="UP000824890">
    <property type="component" value="Unassembled WGS sequence"/>
</dbReference>
<evidence type="ECO:0000313" key="1">
    <source>
        <dbReference type="EMBL" id="KAH0852604.1"/>
    </source>
</evidence>
<sequence length="34" mass="3795">MKRGGVLGMVGSRERKKAIGSMSKPFPFTVQEER</sequence>
<proteinExistence type="predicted"/>
<protein>
    <submittedName>
        <fullName evidence="1">Uncharacterized protein</fullName>
    </submittedName>
</protein>
<evidence type="ECO:0000313" key="2">
    <source>
        <dbReference type="Proteomes" id="UP000824890"/>
    </source>
</evidence>
<reference evidence="1 2" key="1">
    <citation type="submission" date="2021-05" db="EMBL/GenBank/DDBJ databases">
        <title>Genome Assembly of Synthetic Allotetraploid Brassica napus Reveals Homoeologous Exchanges between Subgenomes.</title>
        <authorList>
            <person name="Davis J.T."/>
        </authorList>
    </citation>
    <scope>NUCLEOTIDE SEQUENCE [LARGE SCALE GENOMIC DNA]</scope>
    <source>
        <strain evidence="2">cv. Da-Ae</strain>
        <tissue evidence="1">Seedling</tissue>
    </source>
</reference>
<name>A0ABQ7X9H6_BRANA</name>
<organism evidence="1 2">
    <name type="scientific">Brassica napus</name>
    <name type="common">Rape</name>
    <dbReference type="NCBI Taxonomy" id="3708"/>
    <lineage>
        <taxon>Eukaryota</taxon>
        <taxon>Viridiplantae</taxon>
        <taxon>Streptophyta</taxon>
        <taxon>Embryophyta</taxon>
        <taxon>Tracheophyta</taxon>
        <taxon>Spermatophyta</taxon>
        <taxon>Magnoliopsida</taxon>
        <taxon>eudicotyledons</taxon>
        <taxon>Gunneridae</taxon>
        <taxon>Pentapetalae</taxon>
        <taxon>rosids</taxon>
        <taxon>malvids</taxon>
        <taxon>Brassicales</taxon>
        <taxon>Brassicaceae</taxon>
        <taxon>Brassiceae</taxon>
        <taxon>Brassica</taxon>
    </lineage>
</organism>